<dbReference type="InterPro" id="IPR029261">
    <property type="entry name" value="Transposase_Znf"/>
</dbReference>
<name>A0ABP4CAR1_9ACTN</name>
<feature type="domain" description="Transposase IS204/IS1001/IS1096/IS1165 zinc-finger" evidence="2">
    <location>
        <begin position="17"/>
        <end position="60"/>
    </location>
</feature>
<reference evidence="4" key="1">
    <citation type="journal article" date="2019" name="Int. J. Syst. Evol. Microbiol.">
        <title>The Global Catalogue of Microorganisms (GCM) 10K type strain sequencing project: providing services to taxonomists for standard genome sequencing and annotation.</title>
        <authorList>
            <consortium name="The Broad Institute Genomics Platform"/>
            <consortium name="The Broad Institute Genome Sequencing Center for Infectious Disease"/>
            <person name="Wu L."/>
            <person name="Ma J."/>
        </authorList>
    </citation>
    <scope>NUCLEOTIDE SEQUENCE [LARGE SCALE GENOMIC DNA]</scope>
    <source>
        <strain evidence="4">JCM 11444</strain>
    </source>
</reference>
<dbReference type="Proteomes" id="UP001500418">
    <property type="component" value="Unassembled WGS sequence"/>
</dbReference>
<feature type="compositionally biased region" description="Basic residues" evidence="1">
    <location>
        <begin position="175"/>
        <end position="188"/>
    </location>
</feature>
<accession>A0ABP4CAR1</accession>
<gene>
    <name evidence="3" type="ORF">GCM10009575_098710</name>
</gene>
<proteinExistence type="predicted"/>
<evidence type="ECO:0000259" key="2">
    <source>
        <dbReference type="Pfam" id="PF14690"/>
    </source>
</evidence>
<keyword evidence="4" id="KW-1185">Reference proteome</keyword>
<dbReference type="Pfam" id="PF14690">
    <property type="entry name" value="Zn_ribbon_ISL3"/>
    <property type="match status" value="1"/>
</dbReference>
<evidence type="ECO:0000313" key="3">
    <source>
        <dbReference type="EMBL" id="GAA0963436.1"/>
    </source>
</evidence>
<dbReference type="PANTHER" id="PTHR33498">
    <property type="entry name" value="TRANSPOSASE FOR INSERTION SEQUENCE ELEMENT IS1557"/>
    <property type="match status" value="1"/>
</dbReference>
<protein>
    <recommendedName>
        <fullName evidence="2">Transposase IS204/IS1001/IS1096/IS1165 zinc-finger domain-containing protein</fullName>
    </recommendedName>
</protein>
<comment type="caution">
    <text evidence="3">The sequence shown here is derived from an EMBL/GenBank/DDBJ whole genome shotgun (WGS) entry which is preliminary data.</text>
</comment>
<dbReference type="PANTHER" id="PTHR33498:SF1">
    <property type="entry name" value="TRANSPOSASE FOR INSERTION SEQUENCE ELEMENT IS1557"/>
    <property type="match status" value="1"/>
</dbReference>
<feature type="region of interest" description="Disordered" evidence="1">
    <location>
        <begin position="156"/>
        <end position="188"/>
    </location>
</feature>
<organism evidence="3 4">
    <name type="scientific">Streptomyces rhizosphaericus</name>
    <dbReference type="NCBI Taxonomy" id="114699"/>
    <lineage>
        <taxon>Bacteria</taxon>
        <taxon>Bacillati</taxon>
        <taxon>Actinomycetota</taxon>
        <taxon>Actinomycetes</taxon>
        <taxon>Kitasatosporales</taxon>
        <taxon>Streptomycetaceae</taxon>
        <taxon>Streptomyces</taxon>
        <taxon>Streptomyces violaceusniger group</taxon>
    </lineage>
</organism>
<evidence type="ECO:0000313" key="4">
    <source>
        <dbReference type="Proteomes" id="UP001500418"/>
    </source>
</evidence>
<dbReference type="InterPro" id="IPR047951">
    <property type="entry name" value="Transpos_ISL3"/>
</dbReference>
<evidence type="ECO:0000256" key="1">
    <source>
        <dbReference type="SAM" id="MobiDB-lite"/>
    </source>
</evidence>
<dbReference type="EMBL" id="BAAAID010000188">
    <property type="protein sequence ID" value="GAA0963436.1"/>
    <property type="molecule type" value="Genomic_DNA"/>
</dbReference>
<sequence length="188" mass="20831">MIDTVVRVEARTPAGRAACPGCKCWSRRIHGSYLRFPRDLPTAGKFVVVSLRVRRFVCEEESCERMTFAEQVPGLTRRFGRRTERLRSMLVSVGLALAGRAGARMTDAFKVPVSRNTLLRLTASLPDPVTAVPRVVGVDEYAQRKGRVYGTVLVDVETRPPGRPPSRSGGGHARGLARRAARHRDRLP</sequence>